<dbReference type="EMBL" id="JACSRA010000003">
    <property type="protein sequence ID" value="MBD7910237.1"/>
    <property type="molecule type" value="Genomic_DNA"/>
</dbReference>
<dbReference type="RefSeq" id="WP_191767647.1">
    <property type="nucleotide sequence ID" value="NZ_JACSRA010000003.1"/>
</dbReference>
<gene>
    <name evidence="2" type="ORF">H9661_02600</name>
</gene>
<feature type="region of interest" description="Disordered" evidence="1">
    <location>
        <begin position="389"/>
        <end position="424"/>
    </location>
</feature>
<reference evidence="2 3" key="1">
    <citation type="submission" date="2020-08" db="EMBL/GenBank/DDBJ databases">
        <title>A Genomic Blueprint of the Chicken Gut Microbiome.</title>
        <authorList>
            <person name="Gilroy R."/>
            <person name="Ravi A."/>
            <person name="Getino M."/>
            <person name="Pursley I."/>
            <person name="Horton D.L."/>
            <person name="Alikhan N.-F."/>
            <person name="Baker D."/>
            <person name="Gharbi K."/>
            <person name="Hall N."/>
            <person name="Watson M."/>
            <person name="Adriaenssens E.M."/>
            <person name="Foster-Nyarko E."/>
            <person name="Jarju S."/>
            <person name="Secka A."/>
            <person name="Antonio M."/>
            <person name="Oren A."/>
            <person name="Chaudhuri R."/>
            <person name="La Ragione R.M."/>
            <person name="Hildebrand F."/>
            <person name="Pallen M.J."/>
        </authorList>
    </citation>
    <scope>NUCLEOTIDE SEQUENCE [LARGE SCALE GENOMIC DNA]</scope>
    <source>
        <strain evidence="2 3">Sa3CVN1</strain>
    </source>
</reference>
<proteinExistence type="predicted"/>
<evidence type="ECO:0000313" key="3">
    <source>
        <dbReference type="Proteomes" id="UP000627781"/>
    </source>
</evidence>
<sequence>MPAIWNVGTLNQANEKKVSSKLTFEVGESFKGRIVSEGDGNEVVVKLTDGWQFSAELTGENISKDGRMVQFEVEGFEDGKLKLKIVEGQQGKEKTSSGDIVDDFLNKEGISKSDSDILKAMVKHNIPLTKENISFVKSVLTFSGKISNNSNEIEQFINKFISGRGIDLESVEGQNIKSTLNNFFDSFKTMGEKDILLFLENDIEFTKENIDSYNKLFKEDGNMKEFFEKISKELEKMDLPKGNLDDINLEENINSKSIESENEQSVLSKNIASKIYDANVPTKEKLSILSLIKSISGNEMELVKDSFKDIIKETKNNFNSSEVKGMLVKLESMTDEDIMNSIKKTIANEGITKDSIDKVVSNILGKEVHLSESSSEKLMDIINLKLSEEKPSTKENGGANTSNNNIINNGKTTEEGNSVKQGATSTKINEAFSTTAKVSKEDIIQNKGIQNSNIADKKAVINEAIKNNSIQTNSSSTEIVKSELNQKIENMKEIIKDIMIHTQLKGEGMEKVMDFIKSNINDFKMLNSISNEYYYLDVPVNKSGKEYPCKLIIKDNRKDNKKIDKTNVKVVVAVKTLNIGTVDGYLTVHDKNLTVDLKCEEQFVKPIELSKDKLVKMLQEIGFFVNITVSKKIEEVNLTSCRDFFDKSNQNAIDIKV</sequence>
<keyword evidence="2" id="KW-0966">Cell projection</keyword>
<accession>A0ABR8PPZ2</accession>
<keyword evidence="3" id="KW-1185">Reference proteome</keyword>
<organism evidence="2 3">
    <name type="scientific">Clostridium cibarium</name>
    <dbReference type="NCBI Taxonomy" id="2762247"/>
    <lineage>
        <taxon>Bacteria</taxon>
        <taxon>Bacillati</taxon>
        <taxon>Bacillota</taxon>
        <taxon>Clostridia</taxon>
        <taxon>Eubacteriales</taxon>
        <taxon>Clostridiaceae</taxon>
        <taxon>Clostridium</taxon>
    </lineage>
</organism>
<feature type="compositionally biased region" description="Low complexity" evidence="1">
    <location>
        <begin position="394"/>
        <end position="411"/>
    </location>
</feature>
<keyword evidence="2" id="KW-0282">Flagellum</keyword>
<comment type="caution">
    <text evidence="2">The sequence shown here is derived from an EMBL/GenBank/DDBJ whole genome shotgun (WGS) entry which is preliminary data.</text>
</comment>
<protein>
    <submittedName>
        <fullName evidence="2">Flagellar hook-length control protein FliK</fullName>
    </submittedName>
</protein>
<dbReference type="Proteomes" id="UP000627781">
    <property type="component" value="Unassembled WGS sequence"/>
</dbReference>
<keyword evidence="2" id="KW-0969">Cilium</keyword>
<evidence type="ECO:0000313" key="2">
    <source>
        <dbReference type="EMBL" id="MBD7910237.1"/>
    </source>
</evidence>
<evidence type="ECO:0000256" key="1">
    <source>
        <dbReference type="SAM" id="MobiDB-lite"/>
    </source>
</evidence>
<name>A0ABR8PPZ2_9CLOT</name>